<proteinExistence type="predicted"/>
<keyword evidence="3" id="KW-1185">Reference proteome</keyword>
<reference evidence="2 3" key="1">
    <citation type="journal article" date="2024" name="Nat. Commun.">
        <title>Phylogenomics reveals the evolutionary origins of lichenization in chlorophyte algae.</title>
        <authorList>
            <person name="Puginier C."/>
            <person name="Libourel C."/>
            <person name="Otte J."/>
            <person name="Skaloud P."/>
            <person name="Haon M."/>
            <person name="Grisel S."/>
            <person name="Petersen M."/>
            <person name="Berrin J.G."/>
            <person name="Delaux P.M."/>
            <person name="Dal Grande F."/>
            <person name="Keller J."/>
        </authorList>
    </citation>
    <scope>NUCLEOTIDE SEQUENCE [LARGE SCALE GENOMIC DNA]</scope>
    <source>
        <strain evidence="2 3">SAG 2523</strain>
    </source>
</reference>
<gene>
    <name evidence="2" type="ORF">WJX84_007309</name>
</gene>
<evidence type="ECO:0000256" key="1">
    <source>
        <dbReference type="SAM" id="MobiDB-lite"/>
    </source>
</evidence>
<evidence type="ECO:0000313" key="2">
    <source>
        <dbReference type="EMBL" id="KAK9855186.1"/>
    </source>
</evidence>
<evidence type="ECO:0000313" key="3">
    <source>
        <dbReference type="Proteomes" id="UP001485043"/>
    </source>
</evidence>
<dbReference type="AlphaFoldDB" id="A0AAW1SRX2"/>
<accession>A0AAW1SRX2</accession>
<dbReference type="EMBL" id="JALJOV010001064">
    <property type="protein sequence ID" value="KAK9855186.1"/>
    <property type="molecule type" value="Genomic_DNA"/>
</dbReference>
<feature type="region of interest" description="Disordered" evidence="1">
    <location>
        <begin position="28"/>
        <end position="83"/>
    </location>
</feature>
<feature type="compositionally biased region" description="Basic and acidic residues" evidence="1">
    <location>
        <begin position="45"/>
        <end position="69"/>
    </location>
</feature>
<comment type="caution">
    <text evidence="2">The sequence shown here is derived from an EMBL/GenBank/DDBJ whole genome shotgun (WGS) entry which is preliminary data.</text>
</comment>
<name>A0AAW1SRX2_9CHLO</name>
<dbReference type="Proteomes" id="UP001485043">
    <property type="component" value="Unassembled WGS sequence"/>
</dbReference>
<protein>
    <submittedName>
        <fullName evidence="2">Uncharacterized protein</fullName>
    </submittedName>
</protein>
<organism evidence="2 3">
    <name type="scientific">Apatococcus fuscideae</name>
    <dbReference type="NCBI Taxonomy" id="2026836"/>
    <lineage>
        <taxon>Eukaryota</taxon>
        <taxon>Viridiplantae</taxon>
        <taxon>Chlorophyta</taxon>
        <taxon>core chlorophytes</taxon>
        <taxon>Trebouxiophyceae</taxon>
        <taxon>Chlorellales</taxon>
        <taxon>Chlorellaceae</taxon>
        <taxon>Apatococcus</taxon>
    </lineage>
</organism>
<sequence length="516" mass="56016">MDKGPAQHIDPLQAMDAAWRERSILKAAATAEADPTGVTSSTAAVRERLGGVEPQADHSSPRKQQDKVKSRAPKVKRPKLQTAELPRLEPESVQAFLQQLEKKYPGNHVVQLQALVDHLLVTFQNAQHITLPQINQALLDACQLDTLSILHRFVAAKDADAMVTTLQLVLREASHGISDSHNSQSVKAGVLIAAALLVTCMPQIILPLSMATSVATSSELNNTAAKFPSIHFTLTSWLLDLVSRVEQGSGLALAAWLRWYLPALLGLQLPAHSTSSRSEQRLAFDGAQRGFFDLQEEVRVALDSAARLASCQEQSAQGALDATIDNLIQALQLSTSSCCEAWQLRHRHQIRGSSAILRQLADAPPPRLKQLLSNARSRAAFSQMLQAVQQRSEQIASSSRGWQQAAARESAATCCRLRQQCNTAGSSVTGWLSAALVSAAALAGIAIYAWHSQAVQDFLHRLPKDGQLAGYEAHYAIQAVTARLSFLLQDAPGLWDYSLQKATTLFSTVNNLLPGR</sequence>
<feature type="compositionally biased region" description="Basic residues" evidence="1">
    <location>
        <begin position="70"/>
        <end position="79"/>
    </location>
</feature>